<keyword evidence="2" id="KW-1185">Reference proteome</keyword>
<dbReference type="AlphaFoldDB" id="A0A2P5G174"/>
<gene>
    <name evidence="1" type="ORF">TorRG33x02_000750</name>
</gene>
<name>A0A2P5G174_TREOI</name>
<evidence type="ECO:0000313" key="1">
    <source>
        <dbReference type="EMBL" id="POO03771.1"/>
    </source>
</evidence>
<organism evidence="1 2">
    <name type="scientific">Trema orientale</name>
    <name type="common">Charcoal tree</name>
    <name type="synonym">Celtis orientalis</name>
    <dbReference type="NCBI Taxonomy" id="63057"/>
    <lineage>
        <taxon>Eukaryota</taxon>
        <taxon>Viridiplantae</taxon>
        <taxon>Streptophyta</taxon>
        <taxon>Embryophyta</taxon>
        <taxon>Tracheophyta</taxon>
        <taxon>Spermatophyta</taxon>
        <taxon>Magnoliopsida</taxon>
        <taxon>eudicotyledons</taxon>
        <taxon>Gunneridae</taxon>
        <taxon>Pentapetalae</taxon>
        <taxon>rosids</taxon>
        <taxon>fabids</taxon>
        <taxon>Rosales</taxon>
        <taxon>Cannabaceae</taxon>
        <taxon>Trema</taxon>
    </lineage>
</organism>
<dbReference type="EMBL" id="JXTC01000001">
    <property type="protein sequence ID" value="POO03771.1"/>
    <property type="molecule type" value="Genomic_DNA"/>
</dbReference>
<protein>
    <submittedName>
        <fullName evidence="1">Uncharacterized protein</fullName>
    </submittedName>
</protein>
<reference evidence="2" key="1">
    <citation type="submission" date="2016-06" db="EMBL/GenBank/DDBJ databases">
        <title>Parallel loss of symbiosis genes in relatives of nitrogen-fixing non-legume Parasponia.</title>
        <authorList>
            <person name="Van Velzen R."/>
            <person name="Holmer R."/>
            <person name="Bu F."/>
            <person name="Rutten L."/>
            <person name="Van Zeijl A."/>
            <person name="Liu W."/>
            <person name="Santuari L."/>
            <person name="Cao Q."/>
            <person name="Sharma T."/>
            <person name="Shen D."/>
            <person name="Roswanjaya Y."/>
            <person name="Wardhani T."/>
            <person name="Kalhor M.S."/>
            <person name="Jansen J."/>
            <person name="Van den Hoogen J."/>
            <person name="Gungor B."/>
            <person name="Hartog M."/>
            <person name="Hontelez J."/>
            <person name="Verver J."/>
            <person name="Yang W.-C."/>
            <person name="Schijlen E."/>
            <person name="Repin R."/>
            <person name="Schilthuizen M."/>
            <person name="Schranz E."/>
            <person name="Heidstra R."/>
            <person name="Miyata K."/>
            <person name="Fedorova E."/>
            <person name="Kohlen W."/>
            <person name="Bisseling T."/>
            <person name="Smit S."/>
            <person name="Geurts R."/>
        </authorList>
    </citation>
    <scope>NUCLEOTIDE SEQUENCE [LARGE SCALE GENOMIC DNA]</scope>
    <source>
        <strain evidence="2">cv. RG33-2</strain>
    </source>
</reference>
<comment type="caution">
    <text evidence="1">The sequence shown here is derived from an EMBL/GenBank/DDBJ whole genome shotgun (WGS) entry which is preliminary data.</text>
</comment>
<accession>A0A2P5G174</accession>
<sequence>MQLALQSTCSLVRVRRNSCRSLFGHLRGGHFLLSKGEDTEAGERSAQQVNIPGSGSVHLLTPFKALSSVRFSFRMLLSNSRNLARD</sequence>
<evidence type="ECO:0000313" key="2">
    <source>
        <dbReference type="Proteomes" id="UP000237000"/>
    </source>
</evidence>
<proteinExistence type="predicted"/>
<dbReference type="OrthoDB" id="1965462at2759"/>
<dbReference type="Proteomes" id="UP000237000">
    <property type="component" value="Unassembled WGS sequence"/>
</dbReference>
<dbReference type="InParanoid" id="A0A2P5G174"/>